<gene>
    <name evidence="1" type="ORF">PoB_005550600</name>
</gene>
<proteinExistence type="predicted"/>
<dbReference type="Proteomes" id="UP000735302">
    <property type="component" value="Unassembled WGS sequence"/>
</dbReference>
<protein>
    <submittedName>
        <fullName evidence="1">Uncharacterized protein</fullName>
    </submittedName>
</protein>
<reference evidence="1 2" key="1">
    <citation type="journal article" date="2021" name="Elife">
        <title>Chloroplast acquisition without the gene transfer in kleptoplastic sea slugs, Plakobranchus ocellatus.</title>
        <authorList>
            <person name="Maeda T."/>
            <person name="Takahashi S."/>
            <person name="Yoshida T."/>
            <person name="Shimamura S."/>
            <person name="Takaki Y."/>
            <person name="Nagai Y."/>
            <person name="Toyoda A."/>
            <person name="Suzuki Y."/>
            <person name="Arimoto A."/>
            <person name="Ishii H."/>
            <person name="Satoh N."/>
            <person name="Nishiyama T."/>
            <person name="Hasebe M."/>
            <person name="Maruyama T."/>
            <person name="Minagawa J."/>
            <person name="Obokata J."/>
            <person name="Shigenobu S."/>
        </authorList>
    </citation>
    <scope>NUCLEOTIDE SEQUENCE [LARGE SCALE GENOMIC DNA]</scope>
</reference>
<name>A0AAV4C8F6_9GAST</name>
<evidence type="ECO:0000313" key="2">
    <source>
        <dbReference type="Proteomes" id="UP000735302"/>
    </source>
</evidence>
<keyword evidence="2" id="KW-1185">Reference proteome</keyword>
<accession>A0AAV4C8F6</accession>
<evidence type="ECO:0000313" key="1">
    <source>
        <dbReference type="EMBL" id="GFO29001.1"/>
    </source>
</evidence>
<organism evidence="1 2">
    <name type="scientific">Plakobranchus ocellatus</name>
    <dbReference type="NCBI Taxonomy" id="259542"/>
    <lineage>
        <taxon>Eukaryota</taxon>
        <taxon>Metazoa</taxon>
        <taxon>Spiralia</taxon>
        <taxon>Lophotrochozoa</taxon>
        <taxon>Mollusca</taxon>
        <taxon>Gastropoda</taxon>
        <taxon>Heterobranchia</taxon>
        <taxon>Euthyneura</taxon>
        <taxon>Panpulmonata</taxon>
        <taxon>Sacoglossa</taxon>
        <taxon>Placobranchoidea</taxon>
        <taxon>Plakobranchidae</taxon>
        <taxon>Plakobranchus</taxon>
    </lineage>
</organism>
<comment type="caution">
    <text evidence="1">The sequence shown here is derived from an EMBL/GenBank/DDBJ whole genome shotgun (WGS) entry which is preliminary data.</text>
</comment>
<dbReference type="EMBL" id="BLXT01006100">
    <property type="protein sequence ID" value="GFO29001.1"/>
    <property type="molecule type" value="Genomic_DNA"/>
</dbReference>
<sequence length="108" mass="11742">MRDTGCESVVVRKQLVDASQLTGGCFLLLRIDRTALLAEKVVISLRTPYLSGEVRALSIPHAICDVIVGNVKGARSPEDPDMSMMVGVATTRAQVKREAVTNRCRCLI</sequence>
<dbReference type="AlphaFoldDB" id="A0AAV4C8F6"/>